<protein>
    <submittedName>
        <fullName evidence="5">Cysteine synthase</fullName>
        <ecNumber evidence="5">2.5.1.47</ecNumber>
    </submittedName>
</protein>
<dbReference type="CDD" id="cd01561">
    <property type="entry name" value="CBS_like"/>
    <property type="match status" value="1"/>
</dbReference>
<dbReference type="Gene3D" id="3.40.50.1100">
    <property type="match status" value="2"/>
</dbReference>
<dbReference type="InterPro" id="IPR050214">
    <property type="entry name" value="Cys_Synth/Cystath_Beta-Synth"/>
</dbReference>
<evidence type="ECO:0000256" key="1">
    <source>
        <dbReference type="ARBA" id="ARBA00001933"/>
    </source>
</evidence>
<dbReference type="Pfam" id="PF00291">
    <property type="entry name" value="PALP"/>
    <property type="match status" value="1"/>
</dbReference>
<dbReference type="EMBL" id="UGQM01000001">
    <property type="protein sequence ID" value="STZ41513.1"/>
    <property type="molecule type" value="Genomic_DNA"/>
</dbReference>
<proteinExistence type="predicted"/>
<dbReference type="AlphaFoldDB" id="A0A378SFJ4"/>
<keyword evidence="3" id="KW-0472">Membrane</keyword>
<keyword evidence="3" id="KW-1133">Transmembrane helix</keyword>
<name>A0A378SFJ4_9MYCO</name>
<dbReference type="EC" id="2.5.1.47" evidence="5"/>
<evidence type="ECO:0000256" key="2">
    <source>
        <dbReference type="ARBA" id="ARBA00022898"/>
    </source>
</evidence>
<dbReference type="GO" id="GO:0004124">
    <property type="term" value="F:cysteine synthase activity"/>
    <property type="evidence" value="ECO:0007669"/>
    <property type="project" value="UniProtKB-EC"/>
</dbReference>
<keyword evidence="3" id="KW-0812">Transmembrane</keyword>
<dbReference type="PANTHER" id="PTHR10314">
    <property type="entry name" value="CYSTATHIONINE BETA-SYNTHASE"/>
    <property type="match status" value="1"/>
</dbReference>
<comment type="cofactor">
    <cofactor evidence="1">
        <name>pyridoxal 5'-phosphate</name>
        <dbReference type="ChEBI" id="CHEBI:597326"/>
    </cofactor>
</comment>
<accession>A0A378SFJ4</accession>
<keyword evidence="2" id="KW-0663">Pyridoxal phosphate</keyword>
<sequence length="446" mass="48668">MVPYWGWESWLVASGTLAASWTAVVATAVAWFGAFSSDRNTRNLGVATRDMSIDSVDKTRADGPPRLVPDRWRSDDHMSHPLSIHAPELHAAQYRGLGRYERPDNLVGRTPVLRVSEPFSSADRGFWAKLEGINPGGLKDRPAMHMVECARARGNLRPGARIVESTSGTLGLGLALAGIVYHHPVTVVTDPGMEPIIVSMLRAYGADVDMVTEPHPTGGWQQARKDRVAELLAEDLEAWCPDQYNNPDNVDAYRPLALELQAQLGTVDVLVCSVGTGGHSAGIARVLRQFNPHLHLIGVDTIGSTIFGQPAANRLMRGLGSSIYPRNVDYAAFDEVHWVAPAEAVWACRTLAGTHYATGGWSVGAVALVAGWAARTFSSDTTIAAVFPDGPQRYFDTVYNDDYCRRHDLLLTQPPEQPNVIDDPTQEVVTSWTRCATVIDPMPTRD</sequence>
<feature type="transmembrane region" description="Helical" evidence="3">
    <location>
        <begin position="12"/>
        <end position="34"/>
    </location>
</feature>
<organism evidence="5 6">
    <name type="scientific">Mycolicibacterium gilvum</name>
    <dbReference type="NCBI Taxonomy" id="1804"/>
    <lineage>
        <taxon>Bacteria</taxon>
        <taxon>Bacillati</taxon>
        <taxon>Actinomycetota</taxon>
        <taxon>Actinomycetes</taxon>
        <taxon>Mycobacteriales</taxon>
        <taxon>Mycobacteriaceae</taxon>
        <taxon>Mycolicibacterium</taxon>
    </lineage>
</organism>
<feature type="domain" description="Tryptophan synthase beta chain-like PALP" evidence="4">
    <location>
        <begin position="106"/>
        <end position="389"/>
    </location>
</feature>
<evidence type="ECO:0000259" key="4">
    <source>
        <dbReference type="Pfam" id="PF00291"/>
    </source>
</evidence>
<dbReference type="SUPFAM" id="SSF53686">
    <property type="entry name" value="Tryptophan synthase beta subunit-like PLP-dependent enzymes"/>
    <property type="match status" value="1"/>
</dbReference>
<evidence type="ECO:0000313" key="5">
    <source>
        <dbReference type="EMBL" id="STZ41513.1"/>
    </source>
</evidence>
<dbReference type="InterPro" id="IPR001926">
    <property type="entry name" value="TrpB-like_PALP"/>
</dbReference>
<gene>
    <name evidence="5" type="primary">cysK_2</name>
    <name evidence="5" type="ORF">NCTC10742_00717</name>
</gene>
<evidence type="ECO:0000313" key="6">
    <source>
        <dbReference type="Proteomes" id="UP000254291"/>
    </source>
</evidence>
<evidence type="ECO:0000256" key="3">
    <source>
        <dbReference type="SAM" id="Phobius"/>
    </source>
</evidence>
<reference evidence="5 6" key="1">
    <citation type="submission" date="2018-06" db="EMBL/GenBank/DDBJ databases">
        <authorList>
            <consortium name="Pathogen Informatics"/>
            <person name="Doyle S."/>
        </authorList>
    </citation>
    <scope>NUCLEOTIDE SEQUENCE [LARGE SCALE GENOMIC DNA]</scope>
    <source>
        <strain evidence="5 6">NCTC10742</strain>
    </source>
</reference>
<dbReference type="InterPro" id="IPR036052">
    <property type="entry name" value="TrpB-like_PALP_sf"/>
</dbReference>
<dbReference type="Proteomes" id="UP000254291">
    <property type="component" value="Unassembled WGS sequence"/>
</dbReference>
<keyword evidence="5" id="KW-0808">Transferase</keyword>